<dbReference type="PROSITE" id="PS51677">
    <property type="entry name" value="NODB"/>
    <property type="match status" value="1"/>
</dbReference>
<accession>A0A931IJ44</accession>
<dbReference type="InterPro" id="IPR050248">
    <property type="entry name" value="Polysacc_deacetylase_ArnD"/>
</dbReference>
<dbReference type="InterPro" id="IPR011330">
    <property type="entry name" value="Glyco_hydro/deAcase_b/a-brl"/>
</dbReference>
<protein>
    <submittedName>
        <fullName evidence="3">Polysaccharide deacetylase family protein</fullName>
    </submittedName>
</protein>
<dbReference type="AlphaFoldDB" id="A0A931IJ44"/>
<evidence type="ECO:0000256" key="1">
    <source>
        <dbReference type="SAM" id="MobiDB-lite"/>
    </source>
</evidence>
<dbReference type="Proteomes" id="UP000655751">
    <property type="component" value="Unassembled WGS sequence"/>
</dbReference>
<evidence type="ECO:0000313" key="3">
    <source>
        <dbReference type="EMBL" id="MBH0780543.1"/>
    </source>
</evidence>
<sequence length="304" mass="30951">MAGLAVACSEPVRADGPATAPVTTASGPISTAPNRVTAAPSQVTAVPGAVSPLPGTAAAAPGVAAPISAPLRAPLPLPAAVAGQHEGAAPRLWGTQMPGIVDSFAANGDQIALTLDACGGAGNNDMDQDLIDFLIAERIPCTLFLNKRWIDADPARVLRLAGNPLFELANHGVAHRPLSVNGRSAYGIAGTASAWEAADEVWVNHLRLAELTGVPPRLFRAGTAHYDEVAVAIATELGETPIGFSVNADRGATASAAQVAATVSAAWPGSITLAHMHRPRSGTGPGMVTALTALRQRGFTFVRL</sequence>
<feature type="domain" description="NodB homology" evidence="2">
    <location>
        <begin position="109"/>
        <end position="302"/>
    </location>
</feature>
<evidence type="ECO:0000259" key="2">
    <source>
        <dbReference type="PROSITE" id="PS51677"/>
    </source>
</evidence>
<dbReference type="SUPFAM" id="SSF88713">
    <property type="entry name" value="Glycoside hydrolase/deacetylase"/>
    <property type="match status" value="1"/>
</dbReference>
<name>A0A931IJ44_9NOCA</name>
<gene>
    <name evidence="3" type="ORF">IT779_30145</name>
</gene>
<feature type="compositionally biased region" description="Polar residues" evidence="1">
    <location>
        <begin position="21"/>
        <end position="34"/>
    </location>
</feature>
<organism evidence="3 4">
    <name type="scientific">Nocardia bovistercoris</name>
    <dbReference type="NCBI Taxonomy" id="2785916"/>
    <lineage>
        <taxon>Bacteria</taxon>
        <taxon>Bacillati</taxon>
        <taxon>Actinomycetota</taxon>
        <taxon>Actinomycetes</taxon>
        <taxon>Mycobacteriales</taxon>
        <taxon>Nocardiaceae</taxon>
        <taxon>Nocardia</taxon>
    </lineage>
</organism>
<feature type="region of interest" description="Disordered" evidence="1">
    <location>
        <begin position="13"/>
        <end position="34"/>
    </location>
</feature>
<dbReference type="EMBL" id="JADMLG010000016">
    <property type="protein sequence ID" value="MBH0780543.1"/>
    <property type="molecule type" value="Genomic_DNA"/>
</dbReference>
<dbReference type="GO" id="GO:0005975">
    <property type="term" value="P:carbohydrate metabolic process"/>
    <property type="evidence" value="ECO:0007669"/>
    <property type="project" value="InterPro"/>
</dbReference>
<dbReference type="Gene3D" id="3.20.20.370">
    <property type="entry name" value="Glycoside hydrolase/deacetylase"/>
    <property type="match status" value="1"/>
</dbReference>
<keyword evidence="4" id="KW-1185">Reference proteome</keyword>
<reference evidence="3" key="1">
    <citation type="submission" date="2020-11" db="EMBL/GenBank/DDBJ databases">
        <title>Nocardia NEAU-351.nov., a novel actinomycete isolated from the cow dung.</title>
        <authorList>
            <person name="Zhang X."/>
        </authorList>
    </citation>
    <scope>NUCLEOTIDE SEQUENCE</scope>
    <source>
        <strain evidence="3">NEAU-351</strain>
    </source>
</reference>
<dbReference type="InterPro" id="IPR002509">
    <property type="entry name" value="NODB_dom"/>
</dbReference>
<dbReference type="PANTHER" id="PTHR10587">
    <property type="entry name" value="GLYCOSYL TRANSFERASE-RELATED"/>
    <property type="match status" value="1"/>
</dbReference>
<comment type="caution">
    <text evidence="3">The sequence shown here is derived from an EMBL/GenBank/DDBJ whole genome shotgun (WGS) entry which is preliminary data.</text>
</comment>
<dbReference type="PANTHER" id="PTHR10587:SF134">
    <property type="entry name" value="SECRETED PROTEIN"/>
    <property type="match status" value="1"/>
</dbReference>
<proteinExistence type="predicted"/>
<evidence type="ECO:0000313" key="4">
    <source>
        <dbReference type="Proteomes" id="UP000655751"/>
    </source>
</evidence>
<dbReference type="GO" id="GO:0016810">
    <property type="term" value="F:hydrolase activity, acting on carbon-nitrogen (but not peptide) bonds"/>
    <property type="evidence" value="ECO:0007669"/>
    <property type="project" value="InterPro"/>
</dbReference>
<dbReference type="Pfam" id="PF01522">
    <property type="entry name" value="Polysacc_deac_1"/>
    <property type="match status" value="1"/>
</dbReference>